<sequence>NKVYQENLEIKYESFPKNLFTPECTCHKNLQLVKKTKLYSVKYEDKSYDFNPDNINFTCDVYRSLKRGPGQKIISYSLYGDHPRYFELIPELVKRIKQFYPGYIMRIYYDNSINKSIICDYECRFANMDFCNIHKIPVSIDDLKLVKNYNVMHSMMWRFLSIGDSFVDLFMSRDTDSLIHQREYDAVKEWIESDKPGHIMRGKRIVAYNFFFNFFPNLIF</sequence>
<comment type="caution">
    <text evidence="1">The sequence shown here is derived from an EMBL/GenBank/DDBJ whole genome shotgun (WGS) entry which is preliminary data.</text>
</comment>
<dbReference type="Proteomes" id="UP000663879">
    <property type="component" value="Unassembled WGS sequence"/>
</dbReference>
<dbReference type="AlphaFoldDB" id="A0A814PTR8"/>
<organism evidence="1 2">
    <name type="scientific">Brachionus calyciflorus</name>
    <dbReference type="NCBI Taxonomy" id="104777"/>
    <lineage>
        <taxon>Eukaryota</taxon>
        <taxon>Metazoa</taxon>
        <taxon>Spiralia</taxon>
        <taxon>Gnathifera</taxon>
        <taxon>Rotifera</taxon>
        <taxon>Eurotatoria</taxon>
        <taxon>Monogononta</taxon>
        <taxon>Pseudotrocha</taxon>
        <taxon>Ploima</taxon>
        <taxon>Brachionidae</taxon>
        <taxon>Brachionus</taxon>
    </lineage>
</organism>
<evidence type="ECO:0000313" key="1">
    <source>
        <dbReference type="EMBL" id="CAF1110485.1"/>
    </source>
</evidence>
<name>A0A814PTR8_9BILA</name>
<reference evidence="1" key="1">
    <citation type="submission" date="2021-02" db="EMBL/GenBank/DDBJ databases">
        <authorList>
            <person name="Nowell W R."/>
        </authorList>
    </citation>
    <scope>NUCLEOTIDE SEQUENCE</scope>
    <source>
        <strain evidence="1">Ploen Becks lab</strain>
    </source>
</reference>
<evidence type="ECO:0000313" key="2">
    <source>
        <dbReference type="Proteomes" id="UP000663879"/>
    </source>
</evidence>
<protein>
    <submittedName>
        <fullName evidence="1">Uncharacterized protein</fullName>
    </submittedName>
</protein>
<dbReference type="EMBL" id="CAJNOC010008133">
    <property type="protein sequence ID" value="CAF1110485.1"/>
    <property type="molecule type" value="Genomic_DNA"/>
</dbReference>
<accession>A0A814PTR8</accession>
<proteinExistence type="predicted"/>
<dbReference type="OrthoDB" id="204305at2759"/>
<gene>
    <name evidence="1" type="ORF">OXX778_LOCUS21596</name>
</gene>
<keyword evidence="2" id="KW-1185">Reference proteome</keyword>
<feature type="non-terminal residue" evidence="1">
    <location>
        <position position="1"/>
    </location>
</feature>